<name>A0A3B0VDZ1_9ZZZZ</name>
<dbReference type="GO" id="GO:0006261">
    <property type="term" value="P:DNA-templated DNA replication"/>
    <property type="evidence" value="ECO:0007669"/>
    <property type="project" value="TreeGrafter"/>
</dbReference>
<dbReference type="GO" id="GO:0003887">
    <property type="term" value="F:DNA-directed DNA polymerase activity"/>
    <property type="evidence" value="ECO:0007669"/>
    <property type="project" value="UniProtKB-EC"/>
</dbReference>
<dbReference type="Gene3D" id="3.40.50.300">
    <property type="entry name" value="P-loop containing nucleotide triphosphate hydrolases"/>
    <property type="match status" value="1"/>
</dbReference>
<dbReference type="EC" id="2.7.7.7" evidence="1"/>
<protein>
    <submittedName>
        <fullName evidence="1">DNA polymerase III delta prime subunit</fullName>
        <ecNumber evidence="1">2.7.7.7</ecNumber>
    </submittedName>
</protein>
<dbReference type="PANTHER" id="PTHR11669">
    <property type="entry name" value="REPLICATION FACTOR C / DNA POLYMERASE III GAMMA-TAU SUBUNIT"/>
    <property type="match status" value="1"/>
</dbReference>
<keyword evidence="1" id="KW-0548">Nucleotidyltransferase</keyword>
<gene>
    <name evidence="1" type="ORF">MNBD_BACTEROID07-914</name>
</gene>
<dbReference type="AlphaFoldDB" id="A0A3B0VDZ1"/>
<dbReference type="InterPro" id="IPR050238">
    <property type="entry name" value="DNA_Rep/Repair_Clamp_Loader"/>
</dbReference>
<organism evidence="1">
    <name type="scientific">hydrothermal vent metagenome</name>
    <dbReference type="NCBI Taxonomy" id="652676"/>
    <lineage>
        <taxon>unclassified sequences</taxon>
        <taxon>metagenomes</taxon>
        <taxon>ecological metagenomes</taxon>
    </lineage>
</organism>
<proteinExistence type="predicted"/>
<keyword evidence="1" id="KW-0808">Transferase</keyword>
<reference evidence="1" key="1">
    <citation type="submission" date="2018-06" db="EMBL/GenBank/DDBJ databases">
        <authorList>
            <person name="Zhirakovskaya E."/>
        </authorList>
    </citation>
    <scope>NUCLEOTIDE SEQUENCE</scope>
</reference>
<dbReference type="SUPFAM" id="SSF52540">
    <property type="entry name" value="P-loop containing nucleoside triphosphate hydrolases"/>
    <property type="match status" value="1"/>
</dbReference>
<accession>A0A3B0VDZ1</accession>
<sequence length="384" mass="43785">MKFSEVIGQQAVKDRIRASVGENRVAHTQLFLGQEGAGALPLAIAFAQYLSCTNRQDGDSCGTCPSCVKYQKFAHPDLHFIFPTAISDRVKKNPQSELFQEEWLNFIRKERGYVTQSSWYETIGIGNRQGTIYARDANEIVRLIGFKPYESLFKVVIIFQAERLHSAASNKLLKSLEEPPENTLIILVADRYELIIPTVRSRAQLVKIPKLKVAEIADALLERFPDKLTGEKARELASLSQGSWNLARELIDQTDENEYNFVKFRDWMRICFRGNDYLALHLLIQELSRLGREKQKRFLQYGLQVIHNSLMINGKQKMPVVARAAEKDYLLKFAPFVNAANQKQMYALLNEAVYHVERNAHPGILFADLSFKLTELMSAGKKAV</sequence>
<dbReference type="EMBL" id="UOET01000487">
    <property type="protein sequence ID" value="VAW30206.1"/>
    <property type="molecule type" value="Genomic_DNA"/>
</dbReference>
<dbReference type="Pfam" id="PF13177">
    <property type="entry name" value="DNA_pol3_delta2"/>
    <property type="match status" value="1"/>
</dbReference>
<evidence type="ECO:0000313" key="1">
    <source>
        <dbReference type="EMBL" id="VAW30206.1"/>
    </source>
</evidence>
<dbReference type="PANTHER" id="PTHR11669:SF8">
    <property type="entry name" value="DNA POLYMERASE III SUBUNIT DELTA"/>
    <property type="match status" value="1"/>
</dbReference>
<dbReference type="InterPro" id="IPR027417">
    <property type="entry name" value="P-loop_NTPase"/>
</dbReference>